<dbReference type="KEGG" id="dalk:DSCA_51880"/>
<keyword evidence="5" id="KW-0411">Iron-sulfur</keyword>
<dbReference type="Proteomes" id="UP000427906">
    <property type="component" value="Chromosome"/>
</dbReference>
<feature type="domain" description="FAD/NAD(P)-binding" evidence="6">
    <location>
        <begin position="6"/>
        <end position="172"/>
    </location>
</feature>
<evidence type="ECO:0000313" key="7">
    <source>
        <dbReference type="EMBL" id="BBO71258.1"/>
    </source>
</evidence>
<evidence type="ECO:0000259" key="6">
    <source>
        <dbReference type="Pfam" id="PF07992"/>
    </source>
</evidence>
<evidence type="ECO:0000256" key="4">
    <source>
        <dbReference type="ARBA" id="ARBA00023004"/>
    </source>
</evidence>
<gene>
    <name evidence="7" type="ORF">DSCA_51880</name>
</gene>
<keyword evidence="1" id="KW-0004">4Fe-4S</keyword>
<dbReference type="RefSeq" id="WP_155319124.1">
    <property type="nucleotide sequence ID" value="NZ_AP021874.1"/>
</dbReference>
<dbReference type="PANTHER" id="PTHR43498">
    <property type="entry name" value="FERREDOXIN:COB-COM HETERODISULFIDE REDUCTASE SUBUNIT A"/>
    <property type="match status" value="1"/>
</dbReference>
<dbReference type="Pfam" id="PF07992">
    <property type="entry name" value="Pyr_redox_2"/>
    <property type="match status" value="1"/>
</dbReference>
<evidence type="ECO:0000256" key="5">
    <source>
        <dbReference type="ARBA" id="ARBA00023014"/>
    </source>
</evidence>
<dbReference type="AlphaFoldDB" id="A0A5K7YRB5"/>
<dbReference type="PANTHER" id="PTHR43498:SF1">
    <property type="entry name" value="COB--COM HETERODISULFIDE REDUCTASE IRON-SULFUR SUBUNIT A"/>
    <property type="match status" value="1"/>
</dbReference>
<protein>
    <recommendedName>
        <fullName evidence="6">FAD/NAD(P)-binding domain-containing protein</fullName>
    </recommendedName>
</protein>
<dbReference type="PRINTS" id="PR00368">
    <property type="entry name" value="FADPNR"/>
</dbReference>
<evidence type="ECO:0000256" key="2">
    <source>
        <dbReference type="ARBA" id="ARBA00022723"/>
    </source>
</evidence>
<evidence type="ECO:0000256" key="1">
    <source>
        <dbReference type="ARBA" id="ARBA00022485"/>
    </source>
</evidence>
<keyword evidence="4" id="KW-0408">Iron</keyword>
<proteinExistence type="predicted"/>
<dbReference type="PRINTS" id="PR00411">
    <property type="entry name" value="PNDRDTASEI"/>
</dbReference>
<evidence type="ECO:0000313" key="8">
    <source>
        <dbReference type="Proteomes" id="UP000427906"/>
    </source>
</evidence>
<keyword evidence="2" id="KW-0479">Metal-binding</keyword>
<name>A0A5K7YRB5_9BACT</name>
<keyword evidence="8" id="KW-1185">Reference proteome</keyword>
<dbReference type="InterPro" id="IPR039650">
    <property type="entry name" value="HdrA-like"/>
</dbReference>
<evidence type="ECO:0000256" key="3">
    <source>
        <dbReference type="ARBA" id="ARBA00023002"/>
    </source>
</evidence>
<dbReference type="GO" id="GO:0046872">
    <property type="term" value="F:metal ion binding"/>
    <property type="evidence" value="ECO:0007669"/>
    <property type="project" value="UniProtKB-KW"/>
</dbReference>
<dbReference type="Gene3D" id="3.50.50.60">
    <property type="entry name" value="FAD/NAD(P)-binding domain"/>
    <property type="match status" value="1"/>
</dbReference>
<accession>A0A5K7YRB5</accession>
<sequence>MSNETKKVMVIGGGIAGLTAAWELAGLGAQVALVEKADFLGGHAIQYACKATDECRQCGACAVESMLKNVVNEPAITVHLATEVAGVNKNGNFTVSLKKSQTAKDLKACENAYTDNPTGCAAVRGYSLNNGRYYQADGSLNPETTGNADTLEVDAVVVATGFVPFDPRLKSTYRYDDLKNVVSGMDLETGKRANGTVLRPSDGKPPKKVAFIQCVGSRDERLGHLWCSQVCCPYALRTAQAMKYKDPELDITVFYMDIQNTGNDFPVFYQQCKDEMKFVRNIPVDMYETEDDRIRTRFMTAEGSSEVVEDEFDLVVLSVGIMPAADNATLSETVGAPLNGDGFFACADKLNRASTGQAGIFVAGTASGPKTIAESIVHAGQSAGEVMKYLGRAS</sequence>
<dbReference type="GO" id="GO:0051539">
    <property type="term" value="F:4 iron, 4 sulfur cluster binding"/>
    <property type="evidence" value="ECO:0007669"/>
    <property type="project" value="UniProtKB-KW"/>
</dbReference>
<reference evidence="7 8" key="1">
    <citation type="submission" date="2019-11" db="EMBL/GenBank/DDBJ databases">
        <title>Comparative genomics of hydrocarbon-degrading Desulfosarcina strains.</title>
        <authorList>
            <person name="Watanabe M."/>
            <person name="Kojima H."/>
            <person name="Fukui M."/>
        </authorList>
    </citation>
    <scope>NUCLEOTIDE SEQUENCE [LARGE SCALE GENOMIC DNA]</scope>
    <source>
        <strain evidence="7 8">PL12</strain>
    </source>
</reference>
<dbReference type="InterPro" id="IPR036188">
    <property type="entry name" value="FAD/NAD-bd_sf"/>
</dbReference>
<organism evidence="7 8">
    <name type="scientific">Desulfosarcina alkanivorans</name>
    <dbReference type="NCBI Taxonomy" id="571177"/>
    <lineage>
        <taxon>Bacteria</taxon>
        <taxon>Pseudomonadati</taxon>
        <taxon>Thermodesulfobacteriota</taxon>
        <taxon>Desulfobacteria</taxon>
        <taxon>Desulfobacterales</taxon>
        <taxon>Desulfosarcinaceae</taxon>
        <taxon>Desulfosarcina</taxon>
    </lineage>
</organism>
<dbReference type="EMBL" id="AP021874">
    <property type="protein sequence ID" value="BBO71258.1"/>
    <property type="molecule type" value="Genomic_DNA"/>
</dbReference>
<dbReference type="SUPFAM" id="SSF51905">
    <property type="entry name" value="FAD/NAD(P)-binding domain"/>
    <property type="match status" value="1"/>
</dbReference>
<dbReference type="InterPro" id="IPR023753">
    <property type="entry name" value="FAD/NAD-binding_dom"/>
</dbReference>
<dbReference type="OrthoDB" id="9766627at2"/>
<keyword evidence="3" id="KW-0560">Oxidoreductase</keyword>
<dbReference type="GO" id="GO:0016491">
    <property type="term" value="F:oxidoreductase activity"/>
    <property type="evidence" value="ECO:0007669"/>
    <property type="project" value="UniProtKB-KW"/>
</dbReference>